<accession>A0ABP9AJ25</accession>
<gene>
    <name evidence="4" type="ORF">GCM10023231_06550</name>
</gene>
<name>A0ABP9AJ25_9SPHI</name>
<dbReference type="Gene3D" id="3.10.450.590">
    <property type="match status" value="1"/>
</dbReference>
<dbReference type="InterPro" id="IPR024981">
    <property type="entry name" value="DUF3887"/>
</dbReference>
<evidence type="ECO:0000313" key="5">
    <source>
        <dbReference type="Proteomes" id="UP001501411"/>
    </source>
</evidence>
<comment type="caution">
    <text evidence="4">The sequence shown here is derived from an EMBL/GenBank/DDBJ whole genome shotgun (WGS) entry which is preliminary data.</text>
</comment>
<dbReference type="Pfam" id="PF13026">
    <property type="entry name" value="DUF3887"/>
    <property type="match status" value="1"/>
</dbReference>
<feature type="domain" description="DUF3887" evidence="3">
    <location>
        <begin position="29"/>
        <end position="117"/>
    </location>
</feature>
<dbReference type="PANTHER" id="PTHR43265">
    <property type="entry name" value="ESTERASE ESTD"/>
    <property type="match status" value="1"/>
</dbReference>
<evidence type="ECO:0000259" key="3">
    <source>
        <dbReference type="Pfam" id="PF13026"/>
    </source>
</evidence>
<keyword evidence="5" id="KW-1185">Reference proteome</keyword>
<dbReference type="InterPro" id="IPR029058">
    <property type="entry name" value="AB_hydrolase_fold"/>
</dbReference>
<feature type="domain" description="Serine aminopeptidase S33" evidence="2">
    <location>
        <begin position="185"/>
        <end position="390"/>
    </location>
</feature>
<dbReference type="PANTHER" id="PTHR43265:SF1">
    <property type="entry name" value="ESTERASE ESTD"/>
    <property type="match status" value="1"/>
</dbReference>
<evidence type="ECO:0000313" key="4">
    <source>
        <dbReference type="EMBL" id="GAA4781641.1"/>
    </source>
</evidence>
<dbReference type="InterPro" id="IPR053145">
    <property type="entry name" value="AB_hydrolase_Est10"/>
</dbReference>
<feature type="signal peptide" evidence="1">
    <location>
        <begin position="1"/>
        <end position="21"/>
    </location>
</feature>
<dbReference type="RefSeq" id="WP_345230271.1">
    <property type="nucleotide sequence ID" value="NZ_BAABIQ010000003.1"/>
</dbReference>
<proteinExistence type="predicted"/>
<dbReference type="Gene3D" id="3.40.50.1820">
    <property type="entry name" value="alpha/beta hydrolase"/>
    <property type="match status" value="1"/>
</dbReference>
<evidence type="ECO:0000256" key="1">
    <source>
        <dbReference type="SAM" id="SignalP"/>
    </source>
</evidence>
<keyword evidence="1" id="KW-0732">Signal</keyword>
<dbReference type="Proteomes" id="UP001501411">
    <property type="component" value="Unassembled WGS sequence"/>
</dbReference>
<evidence type="ECO:0008006" key="6">
    <source>
        <dbReference type="Google" id="ProtNLM"/>
    </source>
</evidence>
<evidence type="ECO:0000259" key="2">
    <source>
        <dbReference type="Pfam" id="PF12146"/>
    </source>
</evidence>
<reference evidence="5" key="1">
    <citation type="journal article" date="2019" name="Int. J. Syst. Evol. Microbiol.">
        <title>The Global Catalogue of Microorganisms (GCM) 10K type strain sequencing project: providing services to taxonomists for standard genome sequencing and annotation.</title>
        <authorList>
            <consortium name="The Broad Institute Genomics Platform"/>
            <consortium name="The Broad Institute Genome Sequencing Center for Infectious Disease"/>
            <person name="Wu L."/>
            <person name="Ma J."/>
        </authorList>
    </citation>
    <scope>NUCLEOTIDE SEQUENCE [LARGE SCALE GENOMIC DNA]</scope>
    <source>
        <strain evidence="5">JCM 18200</strain>
    </source>
</reference>
<dbReference type="Pfam" id="PF12146">
    <property type="entry name" value="Hydrolase_4"/>
    <property type="match status" value="1"/>
</dbReference>
<sequence length="428" mass="46762">MKRHVLLGALVFFIVGRTAYAQTTNAENALKFMEFLAQGQYEDALNLTAVGFKAKVKPTDLAQLWENFNQQLGPYESAKIADDVDKNAAPLMVETTFKNYIMPFTVNFDENHEIVGFFVQQQPKSREDARVSPSNFPEEAIKVKVHGGIISGTIMTPKTPQASMPIALIIAGSGPTDRNGNNVYGVHSNSYLLLAEALADNGIASFRYDKRLVGESTTFDTKQDSVVFQDFVDDAVILGNFLRSRKEFGKLFILGHSEGSNIGIMASQQLKPDAFVSLCGPGENLSTTLESQLVAQPQLAQQAKPIIQLLKQGKTTNNVPDALNGLFAPVIQKFIISSFQVEPTEEIAKLSVPLLIIGGTSDLQVPIKHAEALKQANPKATLLLISQMNHVLKTAPNNRSENLKTYTAPNLPLNGDLVMGLVNFLSDK</sequence>
<dbReference type="SUPFAM" id="SSF53474">
    <property type="entry name" value="alpha/beta-Hydrolases"/>
    <property type="match status" value="1"/>
</dbReference>
<organism evidence="4 5">
    <name type="scientific">Olivibacter ginsenosidimutans</name>
    <dbReference type="NCBI Taxonomy" id="1176537"/>
    <lineage>
        <taxon>Bacteria</taxon>
        <taxon>Pseudomonadati</taxon>
        <taxon>Bacteroidota</taxon>
        <taxon>Sphingobacteriia</taxon>
        <taxon>Sphingobacteriales</taxon>
        <taxon>Sphingobacteriaceae</taxon>
        <taxon>Olivibacter</taxon>
    </lineage>
</organism>
<protein>
    <recommendedName>
        <fullName evidence="6">DUF3887 domain-containing protein</fullName>
    </recommendedName>
</protein>
<feature type="chain" id="PRO_5045277897" description="DUF3887 domain-containing protein" evidence="1">
    <location>
        <begin position="22"/>
        <end position="428"/>
    </location>
</feature>
<dbReference type="InterPro" id="IPR022742">
    <property type="entry name" value="Hydrolase_4"/>
</dbReference>
<dbReference type="EMBL" id="BAABIQ010000003">
    <property type="protein sequence ID" value="GAA4781641.1"/>
    <property type="molecule type" value="Genomic_DNA"/>
</dbReference>